<dbReference type="GO" id="GO:0008270">
    <property type="term" value="F:zinc ion binding"/>
    <property type="evidence" value="ECO:0007669"/>
    <property type="project" value="UniProtKB-UniRule"/>
</dbReference>
<dbReference type="EMBL" id="EAAA01002998">
    <property type="status" value="NOT_ANNOTATED_CDS"/>
    <property type="molecule type" value="Genomic_DNA"/>
</dbReference>
<dbReference type="EC" id="2.3.2.27" evidence="10"/>
<protein>
    <recommendedName>
        <fullName evidence="10">E3 ubiquitin-protein ligase</fullName>
        <ecNumber evidence="10">2.3.2.27</ecNumber>
    </recommendedName>
</protein>
<feature type="region of interest" description="Disordered" evidence="11">
    <location>
        <begin position="1096"/>
        <end position="1124"/>
    </location>
</feature>
<keyword evidence="14" id="KW-1185">Reference proteome</keyword>
<evidence type="ECO:0000256" key="2">
    <source>
        <dbReference type="ARBA" id="ARBA00004906"/>
    </source>
</evidence>
<dbReference type="SMART" id="SM00396">
    <property type="entry name" value="ZnF_UBR1"/>
    <property type="match status" value="1"/>
</dbReference>
<dbReference type="Proteomes" id="UP000008144">
    <property type="component" value="Chromosome 9"/>
</dbReference>
<name>H2XSL3_CIOIN</name>
<evidence type="ECO:0000313" key="13">
    <source>
        <dbReference type="Ensembl" id="ENSCINP00000032647.1"/>
    </source>
</evidence>
<keyword evidence="6 10" id="KW-0833">Ubl conjugation pathway</keyword>
<dbReference type="InterPro" id="IPR039164">
    <property type="entry name" value="UBR1-like"/>
</dbReference>
<reference evidence="13" key="3">
    <citation type="submission" date="2025-08" db="UniProtKB">
        <authorList>
            <consortium name="Ensembl"/>
        </authorList>
    </citation>
    <scope>IDENTIFICATION</scope>
</reference>
<evidence type="ECO:0000256" key="4">
    <source>
        <dbReference type="ARBA" id="ARBA00022723"/>
    </source>
</evidence>
<sequence>MAYLLNGSKQVASSKLVNVFERDHQKGEELVHELCDQLLDPSKFGERSDTIEWLKALISGDEDFTKFCTRVKNMDSSPLCGCVWTANFVAYRCRTCAASPCMSLCAACFERGNHDGHDYNIFRSEAGGACDCGDPSVMKKSGFCSHHGPNRVPPELAPPGFLSAGKVMLDRIILAMVHILRKFSSHASLHETFIVNFTTEIEEFFAFILELVKLGSPIRTHLTQLLLNEKLYQGLMRYKGYKSIENPDTSIRNYHKNSISWFLHSVAKNTEFIYLRIPVQCVKQPIIPPDIPDRGQFKRSEEYKNYVDEITFWIVRYEFPEPVILIILNLLPDPDMKREFSKAFARHYSRIATSLANSTKVDQLSTRVVHISVQLFSNDDLAYMLAVEEHLLQIFVVSTYNIIDPSLQASNTTEKDFHQCVFFVGTDPGTNAYWPIVSDFVNVLSHPRVAMMFLADNNLVSSWVQQLTCFSGMNLIRRAISSHIEYEPSNALIAFYTEREACASPLWTMLDVLQDRESSNLSINVIRILLDALTEFFDALGFEGKPPLPYDQISFHYPLHRYLAHFLCNAIKNQAVEISDIGVDHDEAVKLMAHPLQVLACMHEIQVGMWVRNGAYISTQALAYKQYFFCSFFFDADLYLLQFCASIISPDLFIASIFERCRVTNHLTVSDHNPSSSDSSPDEDRAPKMMEAAFNILLSVLGIQIHLGLPDDEVIRSETVVLLSSQSCTYSKLSDHIPQCHESHSGLRSRHYMSLFSDCLSQLAVKKEEHYNKGEAMDQTTYILNNTAWKYYDPVFTEHRTLYKKVVQQASNHLRDNSLIPQQGITESTIWPPYIPISEPPHSYKGLTRILHCRTTHAFIYVILYKALHDHAAVTETTLAMALHVLEAALSLRNNHTEDVHGLSSPDLKRSKVEDSWHKLFHSWFESEDILINIRKTIDMVQAPLWKKMDTSHDMDVSQEQNNENSGNSQTTGQSATFVATGMTKIYVIYTKLEFIKHWLKKPKLQKNFHSFVILTQKKTLFLKGKESMLSMLIKLHDKFHGNAGSFHLDINKLFGRERTTVIPSTPTNVISNVLHVAASKSSELQMTIQVIMKSLSPSTSSSTSPMNSQDGGGPSVDYEKIKRRKQAREARIRMMQQLAEKQKQFMELGLQVLEPPFNTSPLSDDTEPPAKYECVICGTVETEMEAPSVVNAPNREQKLMGIICLAQATSVLGEILLFIATKKRNSWLRLSSYKRIVLWLTVIALIDQNTSPVHLFFKNKIFAETETADIAVGAHISTCGHHVHFSCHRDYTDSVSQHESSQISRDMPHGFQCPMCRQVSNIILPCNIRYRRTSEKNIKLILNFKKKLNFTKPDVPSDTNIVNACSTTATTISLTIQTTLHVIMMVRLNLEQHLLQLGNTLLASSTSYGSPRGANSCIQRKLPIVQRINIGLHKSSTSKTIKDLLSNLEFPTSGLNSKQELPLLLQDPISLLIKIFKLYACPVTRQPYFLSHVQLLYNLAYVQSLIQVCTQFSHDERRAWKSNVSASLGGIPFSPTDMNCLLGLVIQTLDAKTFKTDESHLFSSSGLGYLNTVFSPQSVVTNVEQSLLSYLRIAALLQSHIFSQHPIPIQSESGNEFLELVKILGDLTSLFEGKDSVSATKCLKWRSPRSVITRWCDALNNFVRTDVVISRQLINARKEWFPPKLVELPHEYSVLFQRYRQVECDKCKTIPKDPALCLVCGSYICYKSKCKRLRQDNAASRHSKTCGAGTCILLLINSSIVVVIRGSRACIWGTLYLDAHGEEDKGWKRGKPLFLKRERLELLERQWIQHSFDNSCKNWAAHRQTL</sequence>
<dbReference type="STRING" id="7719.ENSCINP00000032647"/>
<reference evidence="14" key="1">
    <citation type="journal article" date="2002" name="Science">
        <title>The draft genome of Ciona intestinalis: insights into chordate and vertebrate origins.</title>
        <authorList>
            <person name="Dehal P."/>
            <person name="Satou Y."/>
            <person name="Campbell R.K."/>
            <person name="Chapman J."/>
            <person name="Degnan B."/>
            <person name="De Tomaso A."/>
            <person name="Davidson B."/>
            <person name="Di Gregorio A."/>
            <person name="Gelpke M."/>
            <person name="Goodstein D.M."/>
            <person name="Harafuji N."/>
            <person name="Hastings K.E."/>
            <person name="Ho I."/>
            <person name="Hotta K."/>
            <person name="Huang W."/>
            <person name="Kawashima T."/>
            <person name="Lemaire P."/>
            <person name="Martinez D."/>
            <person name="Meinertzhagen I.A."/>
            <person name="Necula S."/>
            <person name="Nonaka M."/>
            <person name="Putnam N."/>
            <person name="Rash S."/>
            <person name="Saiga H."/>
            <person name="Satake M."/>
            <person name="Terry A."/>
            <person name="Yamada L."/>
            <person name="Wang H.G."/>
            <person name="Awazu S."/>
            <person name="Azumi K."/>
            <person name="Boore J."/>
            <person name="Branno M."/>
            <person name="Chin-Bow S."/>
            <person name="DeSantis R."/>
            <person name="Doyle S."/>
            <person name="Francino P."/>
            <person name="Keys D.N."/>
            <person name="Haga S."/>
            <person name="Hayashi H."/>
            <person name="Hino K."/>
            <person name="Imai K.S."/>
            <person name="Inaba K."/>
            <person name="Kano S."/>
            <person name="Kobayashi K."/>
            <person name="Kobayashi M."/>
            <person name="Lee B.I."/>
            <person name="Makabe K.W."/>
            <person name="Manohar C."/>
            <person name="Matassi G."/>
            <person name="Medina M."/>
            <person name="Mochizuki Y."/>
            <person name="Mount S."/>
            <person name="Morishita T."/>
            <person name="Miura S."/>
            <person name="Nakayama A."/>
            <person name="Nishizaka S."/>
            <person name="Nomoto H."/>
            <person name="Ohta F."/>
            <person name="Oishi K."/>
            <person name="Rigoutsos I."/>
            <person name="Sano M."/>
            <person name="Sasaki A."/>
            <person name="Sasakura Y."/>
            <person name="Shoguchi E."/>
            <person name="Shin-i T."/>
            <person name="Spagnuolo A."/>
            <person name="Stainier D."/>
            <person name="Suzuki M.M."/>
            <person name="Tassy O."/>
            <person name="Takatori N."/>
            <person name="Tokuoka M."/>
            <person name="Yagi K."/>
            <person name="Yoshizaki F."/>
            <person name="Wada S."/>
            <person name="Zhang C."/>
            <person name="Hyatt P.D."/>
            <person name="Larimer F."/>
            <person name="Detter C."/>
            <person name="Doggett N."/>
            <person name="Glavina T."/>
            <person name="Hawkins T."/>
            <person name="Richardson P."/>
            <person name="Lucas S."/>
            <person name="Kohara Y."/>
            <person name="Levine M."/>
            <person name="Satoh N."/>
            <person name="Rokhsar D.S."/>
        </authorList>
    </citation>
    <scope>NUCLEOTIDE SEQUENCE [LARGE SCALE GENOMIC DNA]</scope>
</reference>
<evidence type="ECO:0000256" key="10">
    <source>
        <dbReference type="RuleBase" id="RU366018"/>
    </source>
</evidence>
<evidence type="ECO:0000256" key="11">
    <source>
        <dbReference type="SAM" id="MobiDB-lite"/>
    </source>
</evidence>
<feature type="zinc finger region" description="UBR-type" evidence="9">
    <location>
        <begin position="78"/>
        <end position="149"/>
    </location>
</feature>
<evidence type="ECO:0000256" key="5">
    <source>
        <dbReference type="ARBA" id="ARBA00022771"/>
    </source>
</evidence>
<accession>H2XSL3</accession>
<dbReference type="Pfam" id="PF18995">
    <property type="entry name" value="PRT6_C"/>
    <property type="match status" value="1"/>
</dbReference>
<dbReference type="InParanoid" id="H2XSL3"/>
<dbReference type="OMA" id="ICNCTTA"/>
<evidence type="ECO:0000259" key="12">
    <source>
        <dbReference type="PROSITE" id="PS51157"/>
    </source>
</evidence>
<dbReference type="InterPro" id="IPR003126">
    <property type="entry name" value="Znf_UBR"/>
</dbReference>
<feature type="compositionally biased region" description="Low complexity" evidence="11">
    <location>
        <begin position="958"/>
        <end position="973"/>
    </location>
</feature>
<dbReference type="GO" id="GO:0071596">
    <property type="term" value="P:ubiquitin-dependent protein catabolic process via the N-end rule pathway"/>
    <property type="evidence" value="ECO:0000318"/>
    <property type="project" value="GO_Central"/>
</dbReference>
<evidence type="ECO:0000256" key="3">
    <source>
        <dbReference type="ARBA" id="ARBA00022679"/>
    </source>
</evidence>
<dbReference type="Ensembl" id="ENSCINT00000032038.1">
    <property type="protein sequence ID" value="ENSCINP00000032647.1"/>
    <property type="gene ID" value="ENSCING00000006542.3"/>
</dbReference>
<dbReference type="GO" id="GO:0061630">
    <property type="term" value="F:ubiquitin protein ligase activity"/>
    <property type="evidence" value="ECO:0000318"/>
    <property type="project" value="GO_Central"/>
</dbReference>
<dbReference type="GO" id="GO:0000151">
    <property type="term" value="C:ubiquitin ligase complex"/>
    <property type="evidence" value="ECO:0000318"/>
    <property type="project" value="GO_Central"/>
</dbReference>
<dbReference type="Gene3D" id="2.10.110.30">
    <property type="match status" value="1"/>
</dbReference>
<dbReference type="PANTHER" id="PTHR21497:SF39">
    <property type="entry name" value="E3 UBIQUITIN-PROTEIN LIGASE UBR3"/>
    <property type="match status" value="1"/>
</dbReference>
<evidence type="ECO:0000256" key="8">
    <source>
        <dbReference type="ARBA" id="ARBA00046341"/>
    </source>
</evidence>
<feature type="region of interest" description="Disordered" evidence="11">
    <location>
        <begin position="952"/>
        <end position="973"/>
    </location>
</feature>
<dbReference type="UniPathway" id="UPA00143"/>
<comment type="catalytic activity">
    <reaction evidence="1 10">
        <text>S-ubiquitinyl-[E2 ubiquitin-conjugating enzyme]-L-cysteine + [acceptor protein]-L-lysine = [E2 ubiquitin-conjugating enzyme]-L-cysteine + N(6)-ubiquitinyl-[acceptor protein]-L-lysine.</text>
        <dbReference type="EC" id="2.3.2.27"/>
    </reaction>
</comment>
<proteinExistence type="inferred from homology"/>
<keyword evidence="7 10" id="KW-0862">Zinc</keyword>
<reference evidence="13" key="2">
    <citation type="journal article" date="2008" name="Genome Biol.">
        <title>Improved genome assembly and evidence-based global gene model set for the chordate Ciona intestinalis: new insight into intron and operon populations.</title>
        <authorList>
            <person name="Satou Y."/>
            <person name="Mineta K."/>
            <person name="Ogasawara M."/>
            <person name="Sasakura Y."/>
            <person name="Shoguchi E."/>
            <person name="Ueno K."/>
            <person name="Yamada L."/>
            <person name="Matsumoto J."/>
            <person name="Wasserscheid J."/>
            <person name="Dewar K."/>
            <person name="Wiley G.B."/>
            <person name="Macmil S.L."/>
            <person name="Roe B.A."/>
            <person name="Zeller R.W."/>
            <person name="Hastings K.E."/>
            <person name="Lemaire P."/>
            <person name="Lindquist E."/>
            <person name="Endo T."/>
            <person name="Hotta K."/>
            <person name="Inaba K."/>
        </authorList>
    </citation>
    <scope>NUCLEOTIDE SEQUENCE [LARGE SCALE GENOMIC DNA]</scope>
    <source>
        <strain evidence="13">wild type</strain>
    </source>
</reference>
<evidence type="ECO:0000256" key="1">
    <source>
        <dbReference type="ARBA" id="ARBA00000900"/>
    </source>
</evidence>
<feature type="compositionally biased region" description="Low complexity" evidence="11">
    <location>
        <begin position="1096"/>
        <end position="1106"/>
    </location>
</feature>
<dbReference type="GO" id="GO:0016567">
    <property type="term" value="P:protein ubiquitination"/>
    <property type="evidence" value="ECO:0000318"/>
    <property type="project" value="GO_Central"/>
</dbReference>
<dbReference type="Pfam" id="PF02207">
    <property type="entry name" value="zf-UBR"/>
    <property type="match status" value="1"/>
</dbReference>
<dbReference type="FunFam" id="2.10.110.30:FF:000002">
    <property type="entry name" value="Putative e3 ubiquitin-protein ligase ubr3"/>
    <property type="match status" value="1"/>
</dbReference>
<dbReference type="GeneTree" id="ENSGT00950000183075"/>
<evidence type="ECO:0000256" key="6">
    <source>
        <dbReference type="ARBA" id="ARBA00022786"/>
    </source>
</evidence>
<comment type="similarity">
    <text evidence="8 10">Belongs to the E3 ubiquitin-protein ligase UBR1-like family.</text>
</comment>
<keyword evidence="3 10" id="KW-0808">Transferase</keyword>
<organism evidence="13 14">
    <name type="scientific">Ciona intestinalis</name>
    <name type="common">Transparent sea squirt</name>
    <name type="synonym">Ascidia intestinalis</name>
    <dbReference type="NCBI Taxonomy" id="7719"/>
    <lineage>
        <taxon>Eukaryota</taxon>
        <taxon>Metazoa</taxon>
        <taxon>Chordata</taxon>
        <taxon>Tunicata</taxon>
        <taxon>Ascidiacea</taxon>
        <taxon>Phlebobranchia</taxon>
        <taxon>Cionidae</taxon>
        <taxon>Ciona</taxon>
    </lineage>
</organism>
<dbReference type="PANTHER" id="PTHR21497">
    <property type="entry name" value="UBIQUITIN LIGASE E3 ALPHA-RELATED"/>
    <property type="match status" value="1"/>
</dbReference>
<dbReference type="PROSITE" id="PS51157">
    <property type="entry name" value="ZF_UBR"/>
    <property type="match status" value="1"/>
</dbReference>
<dbReference type="FunCoup" id="H2XSL3">
    <property type="interactions" value="200"/>
</dbReference>
<comment type="function">
    <text evidence="10">Ubiquitin ligase protein which is a component of the N-end rule pathway. Recognizes and binds to proteins bearing specific N-terminal residues that are destabilizing according to the N-end rule, leading to their ubiquitination and subsequent degradation.</text>
</comment>
<evidence type="ECO:0000256" key="9">
    <source>
        <dbReference type="PROSITE-ProRule" id="PRU00508"/>
    </source>
</evidence>
<evidence type="ECO:0000313" key="14">
    <source>
        <dbReference type="Proteomes" id="UP000008144"/>
    </source>
</evidence>
<keyword evidence="4 10" id="KW-0479">Metal-binding</keyword>
<evidence type="ECO:0000256" key="7">
    <source>
        <dbReference type="ARBA" id="ARBA00022833"/>
    </source>
</evidence>
<feature type="domain" description="UBR-type" evidence="12">
    <location>
        <begin position="78"/>
        <end position="149"/>
    </location>
</feature>
<dbReference type="CDD" id="cd19673">
    <property type="entry name" value="UBR-box_UBR3"/>
    <property type="match status" value="1"/>
</dbReference>
<keyword evidence="5 10" id="KW-0863">Zinc-finger</keyword>
<dbReference type="GO" id="GO:0005737">
    <property type="term" value="C:cytoplasm"/>
    <property type="evidence" value="ECO:0000318"/>
    <property type="project" value="GO_Central"/>
</dbReference>
<dbReference type="InterPro" id="IPR044046">
    <property type="entry name" value="E3_ligase_UBR-like_C"/>
</dbReference>
<reference evidence="13" key="4">
    <citation type="submission" date="2025-09" db="UniProtKB">
        <authorList>
            <consortium name="Ensembl"/>
        </authorList>
    </citation>
    <scope>IDENTIFICATION</scope>
</reference>
<comment type="pathway">
    <text evidence="2 10">Protein modification; protein ubiquitination.</text>
</comment>